<keyword evidence="3" id="KW-1185">Reference proteome</keyword>
<evidence type="ECO:0000256" key="1">
    <source>
        <dbReference type="SAM" id="MobiDB-lite"/>
    </source>
</evidence>
<name>A0ABW3UD02_9GAMM</name>
<sequence length="117" mass="12470">MFSIGQSISPLRALTLGGLFSTALISGVTFADTVEIPVGSQGAAAEGSLSRGEASLSSGEASHLRGKKQEEVSVELGEPLGIQGPVGEPAITRWEYADFYVYFEYDRVLHTVKKHRG</sequence>
<feature type="region of interest" description="Disordered" evidence="1">
    <location>
        <begin position="41"/>
        <end position="71"/>
    </location>
</feature>
<dbReference type="Proteomes" id="UP001597264">
    <property type="component" value="Unassembled WGS sequence"/>
</dbReference>
<reference evidence="3" key="1">
    <citation type="journal article" date="2019" name="Int. J. Syst. Evol. Microbiol.">
        <title>The Global Catalogue of Microorganisms (GCM) 10K type strain sequencing project: providing services to taxonomists for standard genome sequencing and annotation.</title>
        <authorList>
            <consortium name="The Broad Institute Genomics Platform"/>
            <consortium name="The Broad Institute Genome Sequencing Center for Infectious Disease"/>
            <person name="Wu L."/>
            <person name="Ma J."/>
        </authorList>
    </citation>
    <scope>NUCLEOTIDE SEQUENCE [LARGE SCALE GENOMIC DNA]</scope>
    <source>
        <strain evidence="3">CCUG 54356</strain>
    </source>
</reference>
<protein>
    <recommendedName>
        <fullName evidence="4">Phosphodiesterase</fullName>
    </recommendedName>
</protein>
<dbReference type="RefSeq" id="WP_230438876.1">
    <property type="nucleotide sequence ID" value="NZ_CP087715.1"/>
</dbReference>
<evidence type="ECO:0008006" key="4">
    <source>
        <dbReference type="Google" id="ProtNLM"/>
    </source>
</evidence>
<comment type="caution">
    <text evidence="2">The sequence shown here is derived from an EMBL/GenBank/DDBJ whole genome shotgun (WGS) entry which is preliminary data.</text>
</comment>
<dbReference type="EMBL" id="JBHTLR010000019">
    <property type="protein sequence ID" value="MFD1217756.1"/>
    <property type="molecule type" value="Genomic_DNA"/>
</dbReference>
<evidence type="ECO:0000313" key="2">
    <source>
        <dbReference type="EMBL" id="MFD1217756.1"/>
    </source>
</evidence>
<accession>A0ABW3UD02</accession>
<evidence type="ECO:0000313" key="3">
    <source>
        <dbReference type="Proteomes" id="UP001597264"/>
    </source>
</evidence>
<proteinExistence type="predicted"/>
<gene>
    <name evidence="2" type="ORF">ACFQ2X_14185</name>
</gene>
<organism evidence="2 3">
    <name type="scientific">Microbulbifer celer</name>
    <dbReference type="NCBI Taxonomy" id="435905"/>
    <lineage>
        <taxon>Bacteria</taxon>
        <taxon>Pseudomonadati</taxon>
        <taxon>Pseudomonadota</taxon>
        <taxon>Gammaproteobacteria</taxon>
        <taxon>Cellvibrionales</taxon>
        <taxon>Microbulbiferaceae</taxon>
        <taxon>Microbulbifer</taxon>
    </lineage>
</organism>